<organism evidence="2 3">
    <name type="scientific">Muntiacus muntjak</name>
    <name type="common">Barking deer</name>
    <name type="synonym">Indian muntjac</name>
    <dbReference type="NCBI Taxonomy" id="9888"/>
    <lineage>
        <taxon>Eukaryota</taxon>
        <taxon>Metazoa</taxon>
        <taxon>Chordata</taxon>
        <taxon>Craniata</taxon>
        <taxon>Vertebrata</taxon>
        <taxon>Euteleostomi</taxon>
        <taxon>Mammalia</taxon>
        <taxon>Eutheria</taxon>
        <taxon>Laurasiatheria</taxon>
        <taxon>Artiodactyla</taxon>
        <taxon>Ruminantia</taxon>
        <taxon>Pecora</taxon>
        <taxon>Cervidae</taxon>
        <taxon>Muntiacinae</taxon>
        <taxon>Muntiacus</taxon>
    </lineage>
</organism>
<evidence type="ECO:0000256" key="1">
    <source>
        <dbReference type="SAM" id="Phobius"/>
    </source>
</evidence>
<dbReference type="Pfam" id="PF15206">
    <property type="entry name" value="FAM209"/>
    <property type="match status" value="1"/>
</dbReference>
<dbReference type="PANTHER" id="PTHR35157:SF1">
    <property type="entry name" value="PROTEIN FAM209A"/>
    <property type="match status" value="1"/>
</dbReference>
<comment type="caution">
    <text evidence="2">The sequence shown here is derived from an EMBL/GenBank/DDBJ whole genome shotgun (WGS) entry which is preliminary data.</text>
</comment>
<protein>
    <submittedName>
        <fullName evidence="2">Uncharacterized protein</fullName>
    </submittedName>
</protein>
<keyword evidence="3" id="KW-1185">Reference proteome</keyword>
<evidence type="ECO:0000313" key="3">
    <source>
        <dbReference type="Proteomes" id="UP000326458"/>
    </source>
</evidence>
<dbReference type="EMBL" id="VCEA01000003">
    <property type="protein sequence ID" value="KAB0345313.1"/>
    <property type="molecule type" value="Genomic_DNA"/>
</dbReference>
<keyword evidence="1" id="KW-1133">Transmembrane helix</keyword>
<gene>
    <name evidence="2" type="ORF">FD754_022239</name>
</gene>
<dbReference type="PANTHER" id="PTHR35157">
    <property type="entry name" value="PROTEIN FAM209A"/>
    <property type="match status" value="1"/>
</dbReference>
<evidence type="ECO:0000313" key="2">
    <source>
        <dbReference type="EMBL" id="KAB0345313.1"/>
    </source>
</evidence>
<reference evidence="2 3" key="1">
    <citation type="submission" date="2019-06" db="EMBL/GenBank/DDBJ databases">
        <title>Discovery of a novel chromosome fission-fusion reversal in muntjac.</title>
        <authorList>
            <person name="Mudd A.B."/>
            <person name="Bredeson J.V."/>
            <person name="Baum R."/>
            <person name="Hockemeyer D."/>
            <person name="Rokhsar D.S."/>
        </authorList>
    </citation>
    <scope>NUCLEOTIDE SEQUENCE [LARGE SCALE GENOMIC DNA]</scope>
    <source>
        <strain evidence="2">UTSW_UCB_Mm</strain>
        <tissue evidence="2">Fibroblast cell line</tissue>
    </source>
</reference>
<dbReference type="InterPro" id="IPR027943">
    <property type="entry name" value="FAM209"/>
</dbReference>
<keyword evidence="1" id="KW-0472">Membrane</keyword>
<feature type="transmembrane region" description="Helical" evidence="1">
    <location>
        <begin position="43"/>
        <end position="60"/>
    </location>
</feature>
<feature type="transmembrane region" description="Helical" evidence="1">
    <location>
        <begin position="5"/>
        <end position="23"/>
    </location>
</feature>
<proteinExistence type="predicted"/>
<keyword evidence="1" id="KW-0812">Transmembrane</keyword>
<sequence>MRSVIWFFFLPTCVSFLCAYVFYALRDEANQPEHAQGWLGGKSYWLFLLLLLFMILKFPGDNDKSKKKKKASPGKDYMFGTLTWLERDLVNFVSRVRNLKLTMVTCGNHKCPNLEVLADAHNNITIYEVWGKEDPDQVDSCVEAEET</sequence>
<dbReference type="AlphaFoldDB" id="A0A5N3V808"/>
<accession>A0A5N3V808</accession>
<name>A0A5N3V808_MUNMU</name>
<dbReference type="Proteomes" id="UP000326458">
    <property type="component" value="Unassembled WGS sequence"/>
</dbReference>